<dbReference type="Proteomes" id="UP001153076">
    <property type="component" value="Unassembled WGS sequence"/>
</dbReference>
<accession>A0A9Q1KN02</accession>
<reference evidence="1" key="1">
    <citation type="submission" date="2022-04" db="EMBL/GenBank/DDBJ databases">
        <title>Carnegiea gigantea Genome sequencing and assembly v2.</title>
        <authorList>
            <person name="Copetti D."/>
            <person name="Sanderson M.J."/>
            <person name="Burquez A."/>
            <person name="Wojciechowski M.F."/>
        </authorList>
    </citation>
    <scope>NUCLEOTIDE SEQUENCE</scope>
    <source>
        <strain evidence="1">SGP5-SGP5p</strain>
        <tissue evidence="1">Aerial part</tissue>
    </source>
</reference>
<proteinExistence type="predicted"/>
<comment type="caution">
    <text evidence="1">The sequence shown here is derived from an EMBL/GenBank/DDBJ whole genome shotgun (WGS) entry which is preliminary data.</text>
</comment>
<evidence type="ECO:0000313" key="1">
    <source>
        <dbReference type="EMBL" id="KAJ8447521.1"/>
    </source>
</evidence>
<protein>
    <submittedName>
        <fullName evidence="1">Uncharacterized protein</fullName>
    </submittedName>
</protein>
<keyword evidence="2" id="KW-1185">Reference proteome</keyword>
<evidence type="ECO:0000313" key="2">
    <source>
        <dbReference type="Proteomes" id="UP001153076"/>
    </source>
</evidence>
<dbReference type="AlphaFoldDB" id="A0A9Q1KN02"/>
<sequence length="213" mass="24993">MLLRGLLNLIKNLNDKQKWTIKEISLSSFLHLQAGMIPGRLAVQFVRNFDTHSCFLLLAYGRMMVTENDEYMTLDLPKGLLELAEALERIVPDRNSIPQVKGDNFKRNFITFVDECRKKMPRFFRGPILFVMVPHQFPMSREWTNEEIKSKAKHEFKVEDGKCYLEDSLYKTKLTDEKEEFYGEECHKRSVKTEAIVEDELGLSKVTFVDYLK</sequence>
<organism evidence="1 2">
    <name type="scientific">Carnegiea gigantea</name>
    <dbReference type="NCBI Taxonomy" id="171969"/>
    <lineage>
        <taxon>Eukaryota</taxon>
        <taxon>Viridiplantae</taxon>
        <taxon>Streptophyta</taxon>
        <taxon>Embryophyta</taxon>
        <taxon>Tracheophyta</taxon>
        <taxon>Spermatophyta</taxon>
        <taxon>Magnoliopsida</taxon>
        <taxon>eudicotyledons</taxon>
        <taxon>Gunneridae</taxon>
        <taxon>Pentapetalae</taxon>
        <taxon>Caryophyllales</taxon>
        <taxon>Cactineae</taxon>
        <taxon>Cactaceae</taxon>
        <taxon>Cactoideae</taxon>
        <taxon>Echinocereeae</taxon>
        <taxon>Carnegiea</taxon>
    </lineage>
</organism>
<gene>
    <name evidence="1" type="ORF">Cgig2_031134</name>
</gene>
<dbReference type="EMBL" id="JAKOGI010000037">
    <property type="protein sequence ID" value="KAJ8447521.1"/>
    <property type="molecule type" value="Genomic_DNA"/>
</dbReference>
<name>A0A9Q1KN02_9CARY</name>